<dbReference type="AlphaFoldDB" id="A0A2A2F596"/>
<dbReference type="InterPro" id="IPR051470">
    <property type="entry name" value="Thiol:disulfide_interchange"/>
</dbReference>
<dbReference type="PANTHER" id="PTHR35272">
    <property type="entry name" value="THIOL:DISULFIDE INTERCHANGE PROTEIN DSBC-RELATED"/>
    <property type="match status" value="1"/>
</dbReference>
<feature type="signal peptide" evidence="1">
    <location>
        <begin position="1"/>
        <end position="27"/>
    </location>
</feature>
<keyword evidence="1" id="KW-0676">Redox-active center</keyword>
<feature type="domain" description="Thioredoxin-like fold" evidence="3">
    <location>
        <begin position="54"/>
        <end position="182"/>
    </location>
</feature>
<evidence type="ECO:0000256" key="2">
    <source>
        <dbReference type="SAM" id="MobiDB-lite"/>
    </source>
</evidence>
<dbReference type="Pfam" id="PF13098">
    <property type="entry name" value="Thioredoxin_2"/>
    <property type="match status" value="1"/>
</dbReference>
<proteinExistence type="inferred from homology"/>
<keyword evidence="5" id="KW-1185">Reference proteome</keyword>
<organism evidence="4 5">
    <name type="scientific">Halovibrio salipaludis</name>
    <dbReference type="NCBI Taxonomy" id="2032626"/>
    <lineage>
        <taxon>Bacteria</taxon>
        <taxon>Pseudomonadati</taxon>
        <taxon>Pseudomonadota</taxon>
        <taxon>Gammaproteobacteria</taxon>
        <taxon>Oceanospirillales</taxon>
        <taxon>Halomonadaceae</taxon>
        <taxon>Halovibrio</taxon>
    </lineage>
</organism>
<comment type="subcellular location">
    <subcellularLocation>
        <location evidence="1">Periplasm</location>
    </subcellularLocation>
</comment>
<dbReference type="InterPro" id="IPR036249">
    <property type="entry name" value="Thioredoxin-like_sf"/>
</dbReference>
<name>A0A2A2F596_9GAMM</name>
<dbReference type="NCBIfam" id="NF008657">
    <property type="entry name" value="PRK11657.1"/>
    <property type="match status" value="1"/>
</dbReference>
<comment type="caution">
    <text evidence="4">The sequence shown here is derived from an EMBL/GenBank/DDBJ whole genome shotgun (WGS) entry which is preliminary data.</text>
</comment>
<comment type="function">
    <text evidence="1">Required for disulfide bond formation in some periplasmic proteins. Acts by transferring its disulfide bond to other proteins and is reduced in the process.</text>
</comment>
<dbReference type="OrthoDB" id="5298214at2"/>
<feature type="region of interest" description="Disordered" evidence="2">
    <location>
        <begin position="172"/>
        <end position="191"/>
    </location>
</feature>
<keyword evidence="1" id="KW-0732">Signal</keyword>
<sequence>MSPNNTGALRLAAGVVLLLALALPAHAQQQSMDGDAIWQTLEDSHWVQDGADDADRIIYTFTDPNCPYCDQFREQAAPWIEAGRVQLRHIMVGIIKRSSTPKAATILGSDNPGAALAENRKAYESGGIEPDESIVKKAEGKVRENNFLMRDLGARATPTTIYWDGNDELAAKQGAPRPREMPAIMGSQKPE</sequence>
<reference evidence="4 5" key="1">
    <citation type="submission" date="2017-08" db="EMBL/GenBank/DDBJ databases">
        <title>Halovibrio sewagensis sp. nov., isolated from wastewater of high salinity.</title>
        <authorList>
            <person name="Dong X."/>
            <person name="Zhang G."/>
        </authorList>
    </citation>
    <scope>NUCLEOTIDE SEQUENCE [LARGE SCALE GENOMIC DNA]</scope>
    <source>
        <strain evidence="4 5">YL5-2</strain>
    </source>
</reference>
<dbReference type="PANTHER" id="PTHR35272:SF4">
    <property type="entry name" value="THIOL:DISULFIDE INTERCHANGE PROTEIN DSBG"/>
    <property type="match status" value="1"/>
</dbReference>
<accession>A0A2A2F596</accession>
<evidence type="ECO:0000259" key="3">
    <source>
        <dbReference type="Pfam" id="PF13098"/>
    </source>
</evidence>
<gene>
    <name evidence="4" type="ORF">CK501_11640</name>
</gene>
<evidence type="ECO:0000256" key="1">
    <source>
        <dbReference type="RuleBase" id="RU364038"/>
    </source>
</evidence>
<protein>
    <recommendedName>
        <fullName evidence="1">Thiol:disulfide interchange protein</fullName>
    </recommendedName>
</protein>
<keyword evidence="1" id="KW-0574">Periplasm</keyword>
<dbReference type="RefSeq" id="WP_095617917.1">
    <property type="nucleotide sequence ID" value="NZ_NSKD01000005.1"/>
</dbReference>
<feature type="chain" id="PRO_5011829885" description="Thiol:disulfide interchange protein" evidence="1">
    <location>
        <begin position="28"/>
        <end position="191"/>
    </location>
</feature>
<evidence type="ECO:0000313" key="4">
    <source>
        <dbReference type="EMBL" id="PAU79847.1"/>
    </source>
</evidence>
<dbReference type="InterPro" id="IPR033954">
    <property type="entry name" value="DiS-bond_Isoase_DsbC/G"/>
</dbReference>
<dbReference type="CDD" id="cd03020">
    <property type="entry name" value="DsbA_DsbC_DsbG"/>
    <property type="match status" value="1"/>
</dbReference>
<dbReference type="GO" id="GO:0042597">
    <property type="term" value="C:periplasmic space"/>
    <property type="evidence" value="ECO:0007669"/>
    <property type="project" value="UniProtKB-SubCell"/>
</dbReference>
<dbReference type="EMBL" id="NSKD01000005">
    <property type="protein sequence ID" value="PAU79847.1"/>
    <property type="molecule type" value="Genomic_DNA"/>
</dbReference>
<dbReference type="Gene3D" id="3.40.30.10">
    <property type="entry name" value="Glutaredoxin"/>
    <property type="match status" value="1"/>
</dbReference>
<dbReference type="InterPro" id="IPR012336">
    <property type="entry name" value="Thioredoxin-like_fold"/>
</dbReference>
<evidence type="ECO:0000313" key="5">
    <source>
        <dbReference type="Proteomes" id="UP000218896"/>
    </source>
</evidence>
<dbReference type="SUPFAM" id="SSF52833">
    <property type="entry name" value="Thioredoxin-like"/>
    <property type="match status" value="1"/>
</dbReference>
<comment type="similarity">
    <text evidence="1">Belongs to the thioredoxin family. DsbC subfamily.</text>
</comment>
<dbReference type="Proteomes" id="UP000218896">
    <property type="component" value="Unassembled WGS sequence"/>
</dbReference>